<dbReference type="GO" id="GO:0046872">
    <property type="term" value="F:metal ion binding"/>
    <property type="evidence" value="ECO:0007669"/>
    <property type="project" value="UniProtKB-KW"/>
</dbReference>
<keyword evidence="4" id="KW-0378">Hydrolase</keyword>
<dbReference type="InParanoid" id="Q9HL77"/>
<dbReference type="Proteomes" id="UP000001024">
    <property type="component" value="Chromosome"/>
</dbReference>
<name>Q9HL77_THEAC</name>
<protein>
    <recommendedName>
        <fullName evidence="7">Nudix hydrolase domain-containing protein</fullName>
    </recommendedName>
</protein>
<organism evidence="8 9">
    <name type="scientific">Thermoplasma acidophilum (strain ATCC 25905 / DSM 1728 / JCM 9062 / NBRC 15155 / AMRC-C165)</name>
    <dbReference type="NCBI Taxonomy" id="273075"/>
    <lineage>
        <taxon>Archaea</taxon>
        <taxon>Methanobacteriati</taxon>
        <taxon>Thermoplasmatota</taxon>
        <taxon>Thermoplasmata</taxon>
        <taxon>Thermoplasmatales</taxon>
        <taxon>Thermoplasmataceae</taxon>
        <taxon>Thermoplasma</taxon>
    </lineage>
</organism>
<dbReference type="PANTHER" id="PTHR12992:SF11">
    <property type="entry name" value="MITOCHONDRIAL COENZYME A DIPHOSPHATASE NUDT8"/>
    <property type="match status" value="1"/>
</dbReference>
<evidence type="ECO:0000313" key="9">
    <source>
        <dbReference type="Proteomes" id="UP000001024"/>
    </source>
</evidence>
<dbReference type="CDD" id="cd03426">
    <property type="entry name" value="NUDIX_CoAse_Nudt7"/>
    <property type="match status" value="1"/>
</dbReference>
<comment type="cofactor">
    <cofactor evidence="2">
        <name>Mg(2+)</name>
        <dbReference type="ChEBI" id="CHEBI:18420"/>
    </cofactor>
</comment>
<dbReference type="PaxDb" id="273075-Ta0353"/>
<dbReference type="SUPFAM" id="SSF55811">
    <property type="entry name" value="Nudix"/>
    <property type="match status" value="1"/>
</dbReference>
<dbReference type="FunCoup" id="Q9HL77">
    <property type="interactions" value="13"/>
</dbReference>
<evidence type="ECO:0000256" key="3">
    <source>
        <dbReference type="ARBA" id="ARBA00022723"/>
    </source>
</evidence>
<keyword evidence="6" id="KW-0464">Manganese</keyword>
<evidence type="ECO:0000259" key="7">
    <source>
        <dbReference type="PROSITE" id="PS51462"/>
    </source>
</evidence>
<keyword evidence="9" id="KW-1185">Reference proteome</keyword>
<evidence type="ECO:0000256" key="4">
    <source>
        <dbReference type="ARBA" id="ARBA00022801"/>
    </source>
</evidence>
<dbReference type="KEGG" id="tac:Ta0353"/>
<dbReference type="InterPro" id="IPR000086">
    <property type="entry name" value="NUDIX_hydrolase_dom"/>
</dbReference>
<dbReference type="AlphaFoldDB" id="Q9HL77"/>
<sequence>MRHGEAAVGLIIDKSDILLIKRKTRSDDPWSGDVAFPGGFLKENESPAQCVIREIKEEVSLYFTERDILAEMPLHYPVSRQLPVHPFIIKGYSLEDARPGDEVEEVRVANISDLIKDFDPNRGNIYRYQDWVIWGLTYRILTTYIERYYGNFDF</sequence>
<dbReference type="InterPro" id="IPR045121">
    <property type="entry name" value="CoAse"/>
</dbReference>
<dbReference type="PANTHER" id="PTHR12992">
    <property type="entry name" value="NUDIX HYDROLASE"/>
    <property type="match status" value="1"/>
</dbReference>
<feature type="domain" description="Nudix hydrolase" evidence="7">
    <location>
        <begin position="1"/>
        <end position="133"/>
    </location>
</feature>
<evidence type="ECO:0000256" key="5">
    <source>
        <dbReference type="ARBA" id="ARBA00022842"/>
    </source>
</evidence>
<dbReference type="EnsemblBacteria" id="CAC11497">
    <property type="protein sequence ID" value="CAC11497"/>
    <property type="gene ID" value="CAC11497"/>
</dbReference>
<dbReference type="Gene3D" id="3.90.79.10">
    <property type="entry name" value="Nucleoside Triphosphate Pyrophosphohydrolase"/>
    <property type="match status" value="1"/>
</dbReference>
<keyword evidence="5" id="KW-0460">Magnesium</keyword>
<gene>
    <name evidence="8" type="ordered locus">Ta0353</name>
</gene>
<proteinExistence type="predicted"/>
<evidence type="ECO:0000256" key="1">
    <source>
        <dbReference type="ARBA" id="ARBA00001936"/>
    </source>
</evidence>
<evidence type="ECO:0000313" key="8">
    <source>
        <dbReference type="EMBL" id="CAC11497.1"/>
    </source>
</evidence>
<dbReference type="OrthoDB" id="40462at2157"/>
<comment type="cofactor">
    <cofactor evidence="1">
        <name>Mn(2+)</name>
        <dbReference type="ChEBI" id="CHEBI:29035"/>
    </cofactor>
</comment>
<keyword evidence="3" id="KW-0479">Metal-binding</keyword>
<dbReference type="STRING" id="273075.gene:9571571"/>
<dbReference type="RefSeq" id="WP_010900781.1">
    <property type="nucleotide sequence ID" value="NC_002578.1"/>
</dbReference>
<dbReference type="GO" id="GO:0010945">
    <property type="term" value="F:coenzyme A diphosphatase activity"/>
    <property type="evidence" value="ECO:0007669"/>
    <property type="project" value="InterPro"/>
</dbReference>
<dbReference type="InterPro" id="IPR015797">
    <property type="entry name" value="NUDIX_hydrolase-like_dom_sf"/>
</dbReference>
<accession>Q9HL77</accession>
<dbReference type="eggNOG" id="arCOG01072">
    <property type="taxonomic scope" value="Archaea"/>
</dbReference>
<dbReference type="PROSITE" id="PS51462">
    <property type="entry name" value="NUDIX"/>
    <property type="match status" value="1"/>
</dbReference>
<reference evidence="8 9" key="1">
    <citation type="journal article" date="2000" name="Nature">
        <title>The genome sequence of the thermoacidophilic scavenger Thermoplasma acidophilum.</title>
        <authorList>
            <person name="Ruepp A."/>
            <person name="Graml W."/>
            <person name="Santos-Martinez M.L."/>
            <person name="Koretke K.K."/>
            <person name="Volker C."/>
            <person name="Mewes H.W."/>
            <person name="Frishman D."/>
            <person name="Stocker S."/>
            <person name="Lupas A.N."/>
            <person name="Baumeister W."/>
        </authorList>
    </citation>
    <scope>NUCLEOTIDE SEQUENCE [LARGE SCALE GENOMIC DNA]</scope>
    <source>
        <strain evidence="9">ATCC 25905 / DSM 1728 / JCM 9062 / NBRC 15155 / AMRC-C165</strain>
    </source>
</reference>
<dbReference type="HOGENOM" id="CLU_040940_5_3_2"/>
<evidence type="ECO:0000256" key="6">
    <source>
        <dbReference type="ARBA" id="ARBA00023211"/>
    </source>
</evidence>
<dbReference type="EMBL" id="AL445064">
    <property type="protein sequence ID" value="CAC11497.1"/>
    <property type="molecule type" value="Genomic_DNA"/>
</dbReference>
<evidence type="ECO:0000256" key="2">
    <source>
        <dbReference type="ARBA" id="ARBA00001946"/>
    </source>
</evidence>
<dbReference type="Pfam" id="PF00293">
    <property type="entry name" value="NUDIX"/>
    <property type="match status" value="1"/>
</dbReference>